<comment type="caution">
    <text evidence="9">The sequence shown here is derived from an EMBL/GenBank/DDBJ whole genome shotgun (WGS) entry which is preliminary data.</text>
</comment>
<keyword evidence="7 8" id="KW-0349">Heme</keyword>
<dbReference type="GO" id="GO:0005506">
    <property type="term" value="F:iron ion binding"/>
    <property type="evidence" value="ECO:0007669"/>
    <property type="project" value="InterPro"/>
</dbReference>
<dbReference type="Proteomes" id="UP001232148">
    <property type="component" value="Unassembled WGS sequence"/>
</dbReference>
<protein>
    <submittedName>
        <fullName evidence="9">Cytochrome P450</fullName>
    </submittedName>
</protein>
<dbReference type="InterPro" id="IPR001128">
    <property type="entry name" value="Cyt_P450"/>
</dbReference>
<evidence type="ECO:0000256" key="6">
    <source>
        <dbReference type="ARBA" id="ARBA00023033"/>
    </source>
</evidence>
<dbReference type="InterPro" id="IPR002403">
    <property type="entry name" value="Cyt_P450_E_grp-IV"/>
</dbReference>
<dbReference type="GO" id="GO:0020037">
    <property type="term" value="F:heme binding"/>
    <property type="evidence" value="ECO:0007669"/>
    <property type="project" value="InterPro"/>
</dbReference>
<evidence type="ECO:0000256" key="3">
    <source>
        <dbReference type="ARBA" id="ARBA00022723"/>
    </source>
</evidence>
<evidence type="ECO:0000256" key="1">
    <source>
        <dbReference type="ARBA" id="ARBA00001971"/>
    </source>
</evidence>
<evidence type="ECO:0000256" key="8">
    <source>
        <dbReference type="RuleBase" id="RU000461"/>
    </source>
</evidence>
<dbReference type="Gene3D" id="1.10.630.10">
    <property type="entry name" value="Cytochrome P450"/>
    <property type="match status" value="1"/>
</dbReference>
<keyword evidence="5 7" id="KW-0408">Iron</keyword>
<dbReference type="SUPFAM" id="SSF48264">
    <property type="entry name" value="Cytochrome P450"/>
    <property type="match status" value="1"/>
</dbReference>
<dbReference type="Pfam" id="PF00067">
    <property type="entry name" value="p450"/>
    <property type="match status" value="1"/>
</dbReference>
<proteinExistence type="inferred from homology"/>
<dbReference type="PROSITE" id="PS00086">
    <property type="entry name" value="CYTOCHROME_P450"/>
    <property type="match status" value="1"/>
</dbReference>
<dbReference type="PRINTS" id="PR00465">
    <property type="entry name" value="EP450IV"/>
</dbReference>
<sequence length="520" mass="58790">MNAPQESTLPSQGGSLLDQSAIPKYTAAFVLLFTVLAVQRFISSRKLSRFPNVNKLLDGKDKSYFNRATDVWNIGYDKYRDTIWRYSTPDADHLVVPIRYAEELRKMPDDVIDVKPPQHITFQSEFTFIQPDDHLLQALIKADLTPTIPHLVGPLADEATRTVTEGLGPCDDWTDYPLYHKMVEFVAIVSGSVFVGTELSRRPEYLDAAINYTYNSFGAADSLKTWPVFLRKVAGSFLDTRVSKLREHRKRVLAFLMPYVQKRMALRDQGGDDIPNDMIQWAVNRAPKLNMDTPEKIANTLGLLGMVAVHTTAINATQPLFDIVAHCPEVIPELRKEITSVLEANGGVFTAKAVADMKLMDSILKESQRLNPSIWSSFSRWVGKDVTLSDGAVIPKNVIVTTAFKRVTLDEEYYPDANRFNPYRFVDIRSGKVDDPLQYKNKEQYQFISATKEFMAFGYGRHACPGRFFAGVEIKLILAAILMNYDVKLPKGVKGRYEDLKIGDMINPDPSNKLSFRKIQ</sequence>
<evidence type="ECO:0000256" key="4">
    <source>
        <dbReference type="ARBA" id="ARBA00023002"/>
    </source>
</evidence>
<dbReference type="EMBL" id="MU842916">
    <property type="protein sequence ID" value="KAK2026352.1"/>
    <property type="molecule type" value="Genomic_DNA"/>
</dbReference>
<keyword evidence="10" id="KW-1185">Reference proteome</keyword>
<name>A0AAD9LZ78_9PEZI</name>
<keyword evidence="6 8" id="KW-0503">Monooxygenase</keyword>
<keyword evidence="4 8" id="KW-0560">Oxidoreductase</keyword>
<reference evidence="9" key="1">
    <citation type="submission" date="2021-06" db="EMBL/GenBank/DDBJ databases">
        <title>Comparative genomics, transcriptomics and evolutionary studies reveal genomic signatures of adaptation to plant cell wall in hemibiotrophic fungi.</title>
        <authorList>
            <consortium name="DOE Joint Genome Institute"/>
            <person name="Baroncelli R."/>
            <person name="Diaz J.F."/>
            <person name="Benocci T."/>
            <person name="Peng M."/>
            <person name="Battaglia E."/>
            <person name="Haridas S."/>
            <person name="Andreopoulos W."/>
            <person name="Labutti K."/>
            <person name="Pangilinan J."/>
            <person name="Floch G.L."/>
            <person name="Makela M.R."/>
            <person name="Henrissat B."/>
            <person name="Grigoriev I.V."/>
            <person name="Crouch J.A."/>
            <person name="De Vries R.P."/>
            <person name="Sukno S.A."/>
            <person name="Thon M.R."/>
        </authorList>
    </citation>
    <scope>NUCLEOTIDE SEQUENCE</scope>
    <source>
        <strain evidence="9">MAFF235873</strain>
    </source>
</reference>
<dbReference type="GO" id="GO:0016705">
    <property type="term" value="F:oxidoreductase activity, acting on paired donors, with incorporation or reduction of molecular oxygen"/>
    <property type="evidence" value="ECO:0007669"/>
    <property type="project" value="InterPro"/>
</dbReference>
<dbReference type="CDD" id="cd11041">
    <property type="entry name" value="CYP503A1-like"/>
    <property type="match status" value="1"/>
</dbReference>
<dbReference type="PANTHER" id="PTHR46206">
    <property type="entry name" value="CYTOCHROME P450"/>
    <property type="match status" value="1"/>
</dbReference>
<accession>A0AAD9LZ78</accession>
<keyword evidence="3 7" id="KW-0479">Metal-binding</keyword>
<gene>
    <name evidence="9" type="ORF">LX32DRAFT_566373</name>
</gene>
<dbReference type="GO" id="GO:0004497">
    <property type="term" value="F:monooxygenase activity"/>
    <property type="evidence" value="ECO:0007669"/>
    <property type="project" value="UniProtKB-KW"/>
</dbReference>
<evidence type="ECO:0000256" key="5">
    <source>
        <dbReference type="ARBA" id="ARBA00023004"/>
    </source>
</evidence>
<dbReference type="AlphaFoldDB" id="A0AAD9LZ78"/>
<feature type="binding site" description="axial binding residue" evidence="7">
    <location>
        <position position="464"/>
    </location>
    <ligand>
        <name>heme</name>
        <dbReference type="ChEBI" id="CHEBI:30413"/>
    </ligand>
    <ligandPart>
        <name>Fe</name>
        <dbReference type="ChEBI" id="CHEBI:18248"/>
    </ligandPart>
</feature>
<evidence type="ECO:0000313" key="10">
    <source>
        <dbReference type="Proteomes" id="UP001232148"/>
    </source>
</evidence>
<dbReference type="InterPro" id="IPR036396">
    <property type="entry name" value="Cyt_P450_sf"/>
</dbReference>
<comment type="cofactor">
    <cofactor evidence="1 7">
        <name>heme</name>
        <dbReference type="ChEBI" id="CHEBI:30413"/>
    </cofactor>
</comment>
<evidence type="ECO:0000313" key="9">
    <source>
        <dbReference type="EMBL" id="KAK2026352.1"/>
    </source>
</evidence>
<comment type="similarity">
    <text evidence="2 8">Belongs to the cytochrome P450 family.</text>
</comment>
<evidence type="ECO:0000256" key="2">
    <source>
        <dbReference type="ARBA" id="ARBA00010617"/>
    </source>
</evidence>
<dbReference type="PANTHER" id="PTHR46206:SF7">
    <property type="entry name" value="P450, PUTATIVE (EUROFUNG)-RELATED"/>
    <property type="match status" value="1"/>
</dbReference>
<organism evidence="9 10">
    <name type="scientific">Colletotrichum zoysiae</name>
    <dbReference type="NCBI Taxonomy" id="1216348"/>
    <lineage>
        <taxon>Eukaryota</taxon>
        <taxon>Fungi</taxon>
        <taxon>Dikarya</taxon>
        <taxon>Ascomycota</taxon>
        <taxon>Pezizomycotina</taxon>
        <taxon>Sordariomycetes</taxon>
        <taxon>Hypocreomycetidae</taxon>
        <taxon>Glomerellales</taxon>
        <taxon>Glomerellaceae</taxon>
        <taxon>Colletotrichum</taxon>
        <taxon>Colletotrichum graminicola species complex</taxon>
    </lineage>
</organism>
<dbReference type="InterPro" id="IPR017972">
    <property type="entry name" value="Cyt_P450_CS"/>
</dbReference>
<evidence type="ECO:0000256" key="7">
    <source>
        <dbReference type="PIRSR" id="PIRSR602403-1"/>
    </source>
</evidence>